<comment type="subcellular location">
    <subcellularLocation>
        <location evidence="1">Membrane</location>
        <topology evidence="1">Multi-pass membrane protein</topology>
    </subcellularLocation>
</comment>
<feature type="transmembrane region" description="Helical" evidence="7">
    <location>
        <begin position="448"/>
        <end position="471"/>
    </location>
</feature>
<feature type="transmembrane region" description="Helical" evidence="7">
    <location>
        <begin position="218"/>
        <end position="236"/>
    </location>
</feature>
<dbReference type="PANTHER" id="PTHR16189:SF0">
    <property type="entry name" value="TRANSMEMBRANE PROTEIN 104"/>
    <property type="match status" value="1"/>
</dbReference>
<feature type="transmembrane region" description="Helical" evidence="7">
    <location>
        <begin position="409"/>
        <end position="427"/>
    </location>
</feature>
<dbReference type="EMBL" id="BT128634">
    <property type="protein sequence ID" value="AEE63591.1"/>
    <property type="molecule type" value="mRNA"/>
</dbReference>
<evidence type="ECO:0000256" key="1">
    <source>
        <dbReference type="ARBA" id="ARBA00004141"/>
    </source>
</evidence>
<accession>J3JZF2</accession>
<feature type="domain" description="Amino acid transporter transmembrane" evidence="8">
    <location>
        <begin position="8"/>
        <end position="60"/>
    </location>
</feature>
<feature type="transmembrane region" description="Helical" evidence="7">
    <location>
        <begin position="288"/>
        <end position="308"/>
    </location>
</feature>
<dbReference type="GO" id="GO:0016020">
    <property type="term" value="C:membrane"/>
    <property type="evidence" value="ECO:0007669"/>
    <property type="project" value="UniProtKB-SubCell"/>
</dbReference>
<organism evidence="9">
    <name type="scientific">Dendroctonus ponderosae</name>
    <name type="common">Mountain pine beetle</name>
    <dbReference type="NCBI Taxonomy" id="77166"/>
    <lineage>
        <taxon>Eukaryota</taxon>
        <taxon>Metazoa</taxon>
        <taxon>Ecdysozoa</taxon>
        <taxon>Arthropoda</taxon>
        <taxon>Hexapoda</taxon>
        <taxon>Insecta</taxon>
        <taxon>Pterygota</taxon>
        <taxon>Neoptera</taxon>
        <taxon>Endopterygota</taxon>
        <taxon>Coleoptera</taxon>
        <taxon>Polyphaga</taxon>
        <taxon>Cucujiformia</taxon>
        <taxon>Curculionidae</taxon>
        <taxon>Scolytinae</taxon>
        <taxon>Dendroctonus</taxon>
    </lineage>
</organism>
<evidence type="ECO:0000256" key="3">
    <source>
        <dbReference type="ARBA" id="ARBA00022989"/>
    </source>
</evidence>
<dbReference type="OrthoDB" id="294541at2759"/>
<dbReference type="AlphaFoldDB" id="J3JZF2"/>
<keyword evidence="4 7" id="KW-0472">Membrane</keyword>
<keyword evidence="3 7" id="KW-1133">Transmembrane helix</keyword>
<evidence type="ECO:0000256" key="2">
    <source>
        <dbReference type="ARBA" id="ARBA00022692"/>
    </source>
</evidence>
<evidence type="ECO:0000256" key="4">
    <source>
        <dbReference type="ARBA" id="ARBA00023136"/>
    </source>
</evidence>
<feature type="transmembrane region" description="Helical" evidence="7">
    <location>
        <begin position="379"/>
        <end position="397"/>
    </location>
</feature>
<keyword evidence="5" id="KW-0325">Glycoprotein</keyword>
<dbReference type="Pfam" id="PF01490">
    <property type="entry name" value="Aa_trans"/>
    <property type="match status" value="1"/>
</dbReference>
<feature type="transmembrane region" description="Helical" evidence="7">
    <location>
        <begin position="38"/>
        <end position="65"/>
    </location>
</feature>
<reference evidence="9" key="1">
    <citation type="journal article" date="2012" name="Insect Biochem. Mol. Biol.">
        <title>Transcriptome and full-length cDNA resources for the mountain pine beetle, Dendroctonus ponderosae Hopkins, a major insect pest of pine forests.</title>
        <authorList>
            <person name="Keeling C.I."/>
            <person name="Henderson H."/>
            <person name="Li M."/>
            <person name="Yuen M."/>
            <person name="Clark E.L."/>
            <person name="Fraser J.D."/>
            <person name="Huber D.P."/>
            <person name="Liao N.Y."/>
            <person name="Roderick Docking T."/>
            <person name="Birol I."/>
            <person name="Chan S.K."/>
            <person name="Taylor G.A."/>
            <person name="Palmquist D."/>
            <person name="Jones S.J."/>
            <person name="Bohlmann J."/>
        </authorList>
    </citation>
    <scope>NUCLEOTIDE SEQUENCE</scope>
    <source>
        <tissue evidence="9">Midgut and adhering fatbody of emerged adults of both sexes after feeding on lodgepole pine for up to 64 h</tissue>
    </source>
</reference>
<dbReference type="HOGENOM" id="CLU_025541_1_0_1"/>
<feature type="transmembrane region" description="Helical" evidence="7">
    <location>
        <begin position="187"/>
        <end position="206"/>
    </location>
</feature>
<name>J3JZF2_DENPD</name>
<feature type="transmembrane region" description="Helical" evidence="7">
    <location>
        <begin position="132"/>
        <end position="152"/>
    </location>
</feature>
<protein>
    <recommendedName>
        <fullName evidence="8">Amino acid transporter transmembrane domain-containing protein</fullName>
    </recommendedName>
</protein>
<evidence type="ECO:0000256" key="6">
    <source>
        <dbReference type="ARBA" id="ARBA00038166"/>
    </source>
</evidence>
<comment type="similarity">
    <text evidence="6">Belongs to the TMEM104 family.</text>
</comment>
<evidence type="ECO:0000256" key="7">
    <source>
        <dbReference type="SAM" id="Phobius"/>
    </source>
</evidence>
<evidence type="ECO:0000256" key="5">
    <source>
        <dbReference type="ARBA" id="ARBA00023180"/>
    </source>
</evidence>
<dbReference type="PANTHER" id="PTHR16189">
    <property type="entry name" value="TRANSMEMBRANE PROTEIN 104-RELATED"/>
    <property type="match status" value="1"/>
</dbReference>
<sequence length="474" mass="53382">MPQEDQYSSWVGLIYVFNLIVGTGALTLPAAFQNAGWLFSSIALIVLCFVSFLTVTFVIESVACANATIQWRKIKEHKVDESEVPLNPDSESENSNEETAILANRRRQYYHLNKKVELGEIAALFLSRTGHVLFFASLCIYLFCDLTIYVAASGKTIVNLSCKSSNNTENFTESCWEDSGVTRMDMYRIYVALFGLFVGPFTYFNVQKTKYLQIFTISVRWIAFSIMLSLAVFRLATYGQQGRPSLVNIAEVPALAGSSIYSFMCHHSLPGLIAPISNKQGLMSKISMDFSVICGFYLLISLTVSFAFETIDVLYSLNFMPTHDSGFLMKLIGMFLAVFPLFPMATSFPIIAITMQGNLKHLFFEPYGIERHGFFMKRLLFPSLAIFPPIITALITHDLKGLVEITGSYIGVIVQYVIPAFLVWSARRQTVKYFGISAHKYSSPFRHFGWFVFVLVWSVVCIVFVTVDLIINHS</sequence>
<feature type="transmembrane region" description="Helical" evidence="7">
    <location>
        <begin position="12"/>
        <end position="32"/>
    </location>
</feature>
<evidence type="ECO:0000313" key="9">
    <source>
        <dbReference type="EMBL" id="AEE63591.1"/>
    </source>
</evidence>
<feature type="transmembrane region" description="Helical" evidence="7">
    <location>
        <begin position="328"/>
        <end position="353"/>
    </location>
</feature>
<evidence type="ECO:0000259" key="8">
    <source>
        <dbReference type="Pfam" id="PF01490"/>
    </source>
</evidence>
<proteinExistence type="evidence at transcript level"/>
<keyword evidence="2 7" id="KW-0812">Transmembrane</keyword>
<dbReference type="InterPro" id="IPR013057">
    <property type="entry name" value="AA_transpt_TM"/>
</dbReference>